<dbReference type="Pfam" id="PF00698">
    <property type="entry name" value="Acyl_transf_1"/>
    <property type="match status" value="1"/>
</dbReference>
<dbReference type="SUPFAM" id="SSF52151">
    <property type="entry name" value="FabD/lysophospholipase-like"/>
    <property type="match status" value="1"/>
</dbReference>
<organism evidence="8 9">
    <name type="scientific">Candidatus Reidiella endopervernicosa</name>
    <dbReference type="NCBI Taxonomy" id="2738883"/>
    <lineage>
        <taxon>Bacteria</taxon>
        <taxon>Pseudomonadati</taxon>
        <taxon>Pseudomonadota</taxon>
        <taxon>Gammaproteobacteria</taxon>
        <taxon>Candidatus Reidiella</taxon>
    </lineage>
</organism>
<feature type="domain" description="Ketosynthase family 3 (KS3)" evidence="7">
    <location>
        <begin position="1"/>
        <end position="421"/>
    </location>
</feature>
<dbReference type="Gene3D" id="3.10.129.110">
    <property type="entry name" value="Polyketide synthase dehydratase"/>
    <property type="match status" value="1"/>
</dbReference>
<dbReference type="InterPro" id="IPR013968">
    <property type="entry name" value="PKS_KR"/>
</dbReference>
<dbReference type="Proteomes" id="UP000509658">
    <property type="component" value="Chromosome"/>
</dbReference>
<comment type="pathway">
    <text evidence="1">Lipid metabolism; fatty acid biosynthesis.</text>
</comment>
<dbReference type="SUPFAM" id="SSF56214">
    <property type="entry name" value="4'-phosphopantetheinyl transferase"/>
    <property type="match status" value="1"/>
</dbReference>
<dbReference type="GO" id="GO:0005737">
    <property type="term" value="C:cytoplasm"/>
    <property type="evidence" value="ECO:0007669"/>
    <property type="project" value="TreeGrafter"/>
</dbReference>
<dbReference type="InterPro" id="IPR016036">
    <property type="entry name" value="Malonyl_transacylase_ACP-bd"/>
</dbReference>
<accession>A0A6N0HYT5</accession>
<dbReference type="UniPathway" id="UPA00094"/>
<dbReference type="Gene3D" id="3.40.366.10">
    <property type="entry name" value="Malonyl-Coenzyme A Acyl Carrier Protein, domain 2"/>
    <property type="match status" value="1"/>
</dbReference>
<dbReference type="GO" id="GO:0004315">
    <property type="term" value="F:3-oxoacyl-[acyl-carrier-protein] synthase activity"/>
    <property type="evidence" value="ECO:0007669"/>
    <property type="project" value="InterPro"/>
</dbReference>
<evidence type="ECO:0000313" key="8">
    <source>
        <dbReference type="EMBL" id="QKQ27499.1"/>
    </source>
</evidence>
<keyword evidence="3" id="KW-0596">Phosphopantetheine</keyword>
<gene>
    <name evidence="8" type="ORF">HUE57_15315</name>
</gene>
<dbReference type="Gene3D" id="1.10.1200.10">
    <property type="entry name" value="ACP-like"/>
    <property type="match status" value="1"/>
</dbReference>
<dbReference type="SMART" id="SM00822">
    <property type="entry name" value="PKS_KR"/>
    <property type="match status" value="1"/>
</dbReference>
<dbReference type="SUPFAM" id="SSF53901">
    <property type="entry name" value="Thiolase-like"/>
    <property type="match status" value="2"/>
</dbReference>
<evidence type="ECO:0000259" key="7">
    <source>
        <dbReference type="PROSITE" id="PS52004"/>
    </source>
</evidence>
<evidence type="ECO:0000256" key="4">
    <source>
        <dbReference type="ARBA" id="ARBA00022553"/>
    </source>
</evidence>
<dbReference type="Gene3D" id="3.40.47.10">
    <property type="match status" value="1"/>
</dbReference>
<dbReference type="PANTHER" id="PTHR43775">
    <property type="entry name" value="FATTY ACID SYNTHASE"/>
    <property type="match status" value="1"/>
</dbReference>
<dbReference type="GO" id="GO:0006633">
    <property type="term" value="P:fatty acid biosynthetic process"/>
    <property type="evidence" value="ECO:0007669"/>
    <property type="project" value="UniProtKB-UniPathway"/>
</dbReference>
<dbReference type="GO" id="GO:0004312">
    <property type="term" value="F:fatty acid synthase activity"/>
    <property type="evidence" value="ECO:0007669"/>
    <property type="project" value="TreeGrafter"/>
</dbReference>
<dbReference type="InterPro" id="IPR001242">
    <property type="entry name" value="Condensation_dom"/>
</dbReference>
<dbReference type="Gene3D" id="3.30.70.250">
    <property type="entry name" value="Malonyl-CoA ACP transacylase, ACP-binding"/>
    <property type="match status" value="1"/>
</dbReference>
<dbReference type="PANTHER" id="PTHR43775:SF37">
    <property type="entry name" value="SI:DKEY-61P9.11"/>
    <property type="match status" value="1"/>
</dbReference>
<dbReference type="InterPro" id="IPR016035">
    <property type="entry name" value="Acyl_Trfase/lysoPLipase"/>
</dbReference>
<dbReference type="SUPFAM" id="SSF55048">
    <property type="entry name" value="Probable ACP-binding domain of malonyl-CoA ACP transacylase"/>
    <property type="match status" value="1"/>
</dbReference>
<dbReference type="InterPro" id="IPR050091">
    <property type="entry name" value="PKS_NRPS_Biosynth_Enz"/>
</dbReference>
<dbReference type="Pfam" id="PF08659">
    <property type="entry name" value="KR"/>
    <property type="match status" value="1"/>
</dbReference>
<dbReference type="InterPro" id="IPR001227">
    <property type="entry name" value="Ac_transferase_dom_sf"/>
</dbReference>
<dbReference type="EMBL" id="CP054491">
    <property type="protein sequence ID" value="QKQ27499.1"/>
    <property type="molecule type" value="Genomic_DNA"/>
</dbReference>
<dbReference type="InterPro" id="IPR057326">
    <property type="entry name" value="KR_dom"/>
</dbReference>
<feature type="region of interest" description="Disordered" evidence="6">
    <location>
        <begin position="494"/>
        <end position="514"/>
    </location>
</feature>
<dbReference type="SMART" id="SM00825">
    <property type="entry name" value="PKS_KS"/>
    <property type="match status" value="1"/>
</dbReference>
<dbReference type="SMART" id="SM00827">
    <property type="entry name" value="PKS_AT"/>
    <property type="match status" value="1"/>
</dbReference>
<dbReference type="CDD" id="cd00833">
    <property type="entry name" value="PKS"/>
    <property type="match status" value="1"/>
</dbReference>
<evidence type="ECO:0000256" key="2">
    <source>
        <dbReference type="ARBA" id="ARBA00006484"/>
    </source>
</evidence>
<dbReference type="InterPro" id="IPR016039">
    <property type="entry name" value="Thiolase-like"/>
</dbReference>
<dbReference type="PROSITE" id="PS00606">
    <property type="entry name" value="KS3_1"/>
    <property type="match status" value="1"/>
</dbReference>
<dbReference type="SUPFAM" id="SSF52777">
    <property type="entry name" value="CoA-dependent acyltransferases"/>
    <property type="match status" value="2"/>
</dbReference>
<keyword evidence="4" id="KW-0597">Phosphoprotein</keyword>
<dbReference type="InterPro" id="IPR018201">
    <property type="entry name" value="Ketoacyl_synth_AS"/>
</dbReference>
<dbReference type="Gene3D" id="3.30.559.30">
    <property type="entry name" value="Nonribosomal peptide synthetase, condensation domain"/>
    <property type="match status" value="1"/>
</dbReference>
<evidence type="ECO:0000256" key="1">
    <source>
        <dbReference type="ARBA" id="ARBA00005194"/>
    </source>
</evidence>
<dbReference type="Gene3D" id="3.90.470.20">
    <property type="entry name" value="4'-phosphopantetheinyl transferase domain"/>
    <property type="match status" value="2"/>
</dbReference>
<keyword evidence="5" id="KW-0808">Transferase</keyword>
<dbReference type="PROSITE" id="PS52004">
    <property type="entry name" value="KS3_2"/>
    <property type="match status" value="1"/>
</dbReference>
<dbReference type="InterPro" id="IPR036291">
    <property type="entry name" value="NAD(P)-bd_dom_sf"/>
</dbReference>
<dbReference type="InterPro" id="IPR037143">
    <property type="entry name" value="4-PPantetheinyl_Trfase_dom_sf"/>
</dbReference>
<evidence type="ECO:0000313" key="9">
    <source>
        <dbReference type="Proteomes" id="UP000509658"/>
    </source>
</evidence>
<dbReference type="InterPro" id="IPR042104">
    <property type="entry name" value="PKS_dehydratase_sf"/>
</dbReference>
<evidence type="ECO:0000256" key="5">
    <source>
        <dbReference type="ARBA" id="ARBA00022679"/>
    </source>
</evidence>
<dbReference type="GO" id="GO:0005886">
    <property type="term" value="C:plasma membrane"/>
    <property type="evidence" value="ECO:0007669"/>
    <property type="project" value="TreeGrafter"/>
</dbReference>
<protein>
    <submittedName>
        <fullName evidence="8">SDR family NAD(P)-dependent oxidoreductase</fullName>
    </submittedName>
</protein>
<dbReference type="GO" id="GO:0071770">
    <property type="term" value="P:DIM/DIP cell wall layer assembly"/>
    <property type="evidence" value="ECO:0007669"/>
    <property type="project" value="TreeGrafter"/>
</dbReference>
<sequence length="2344" mass="257461">MSLWERDVYLAADDSECDTTYSGIAGLPDEIDSDLTDFRIPPSVSDEMTQLQILVLRCAQQALRDAGYFRRPFLKKRVGVVIGAPKNESLELNDKLSWKKARQRLEALAKKGDFDQEAALALLDEYEEQFNTYEVKADTVLGANGNLGVSRVASAFDFQGITNSVDAACSSSLTAIGQAVMLLQERRCDVVLSGGVDTTVHPSIFVGFSRLQALSNNGSFPFDERADGFVIGSGGAIFVLKRFSDAVRNGDEIYALIRGWGVSNDGAGKGMAAPDYEGQMRAVEGAYADAGIDPDEVSFVECHATGTPVGDAEERKSVSEYFGKPRLNSKKAPVAIAGSKAMVGHARAGAGAAGMLSSIFAINTRCVPPQVNYEQAPEGIDYAAIGLHVAKRPEPIDRDEIVTGTSSFGFGGINYHLVLSSSPVNQRAPVVDISRADFPLFDNLDNDLAFIFPGQGSQYVGMLHAFKHLPEVGELLHKADQIYASIGGGPLTPLLTELPHEDESRRSEQEERLRSTEVSQPAIFLLSAVILELVRARTNISPSLVIGHSLGEYSALYTAGVLSFEDAFTLVCWRGRIMGESNSKSSEAMIALECTEQRAEGMIEAVDGYATCANVNSYRQTVVSGESGAIDQLERLAEQQGMRAAKLNVARAFHSALVADCVAPIKAHLEKAHFNASRIAIPACLSRELFPGQSDIGGVMREDDRLTTIDMLCRQVDHPVDFVSQVNAAYESGIRRFVEVGPRNILSRLVEQIIENRPLQTECLNGPDGETLQHIEGLEQLLAEPVVIKRQPPPARQSTRKRVKASAGVATTSREMSLLERITVTVSSVSGYSVESINREAEFERDLGIDTLKIFEILSMLRGDVLPQEIENFRQLTSVQKILTVAEKCAQQLGGEEGTKSSSEISRYKYKTVETGRIAIDRTRQLSDGYGVDLPEAPYDGERSRVVIARPLPTSMSVAADSVIPELRNRIVEMAAREDGGRPEQIVVVTWCDAESFYDGAYLAIDGMLKVAGHDIASLEFSYIHIDAESFDESMVESMLQPHSTLPSSGKHLTTSGAVYQGRLFEVEALLGSELELSTQLTAEDVVLVTGGARGIAAYIVQQLLETTAARFVLIGRKQESEAWIAEQPERICYLSADLTDRSAIRSLNLGGMGISLIVHAAGIEIAHNILKASDEDFRRVIATKTTAIDEILDQLECERLRGVVQFSSIASYAGRHGQSDYAAANGLLNGRLKKGVPALSIAWPAWGEIGMASRGVIKEILETSGVAFLAPEEGLSIFVDLLNGFLANPPHGETIRFAASGAKISPYMVSFSGESENDSVQQLNSYRISDPDRRLHATLKLDLQRTPSLRDHLFWKEVYIPGALMVKEAARLVALNLPDEASAPVELVAVDFLSPIAVRDGDQVQLQMSRTQDTFLVELQEEHLRPIFNVTLKRQQNASEVTAADQKQLAEVVRRAGIELQPFGDYRVDLKLNNETRHKGYFALVDRFSYNGDLITANVDVALGRDERSLLSDDGGVAFLLEAAFQAGTLWREMKVSNRRILMPKHIGACRIYYHNCRKAESVTIFCELIEIEPESDVIRSNLYVVDQDNEPLMVMEDFHSSPIAMKNPLPVHTHPLYVPYMLNGCDLLAIPLAEAADYASAHRDMVIARDEEQEIAPLTAEKRQHEKLAGKLTTKLLIDELMAKRGNPRVDSLASVSVLSDGTPVAVNCAGLQGEHHFSISHSDDLVCAAHAEVPVGIDVERIRTLSPRVVADICGEKTLTDIQRFIDETGYSAKSIDYINLTLPVVIFSQKEAVLKAAGIGIGEGLAEVEISDVEIQAPVRANYRGAEYELLTTIHHDHVISVARLIAGIPSVTADASVAPAIEREVPLSSLQQAVLYQESLITERDAPSYALALRIDLKVQLDRDALRFAIDTIVDRHDVLRMVFDTTQDQPTGQILRFVTPLIDEIDVEGGDAAEPEKVLNDALDRHSEQQFDLTRGPLFKINLLRLNQQRYVLQSIFHHSIMDCFSAITLANELISIYQGRVSGDQYVATASTSYSDFTERERALLSRERIERLDRYWHSAMSGVVSDGLSLPRAGSHSETEQAAPHYIDYSFHPEMKKQLEQVCRKAGVTLFAGLLALLQSAISKASGRNQSVIYIPFSGRDFKLDKESTGPFIRLLPIRADIGEGESYVELLQSQRGAILDAIEFSAIPPANLRQIVREQTEVGGKEPQVICQLIYENEEQPKLDSLEVESSVRDGVNPHAAIIASFFHSREKLRCTVTFNSALIDRATLQQVMSGFASESTRLCRQASQVVDPRVHTPLPAVATESVLQAEHLCGDTRRSTADCSIVIRWSIRWW</sequence>
<dbReference type="InterPro" id="IPR014043">
    <property type="entry name" value="Acyl_transferase_dom"/>
</dbReference>
<comment type="similarity">
    <text evidence="2">Belongs to the short-chain dehydrogenases/reductases (SDR) family.</text>
</comment>
<dbReference type="SUPFAM" id="SSF51735">
    <property type="entry name" value="NAD(P)-binding Rossmann-fold domains"/>
    <property type="match status" value="1"/>
</dbReference>
<dbReference type="InterPro" id="IPR014030">
    <property type="entry name" value="Ketoacyl_synth_N"/>
</dbReference>
<dbReference type="KEGG" id="rev:HUE57_15315"/>
<dbReference type="InterPro" id="IPR008278">
    <property type="entry name" value="4-PPantetheinyl_Trfase_dom"/>
</dbReference>
<keyword evidence="9" id="KW-1185">Reference proteome</keyword>
<dbReference type="InterPro" id="IPR036736">
    <property type="entry name" value="ACP-like_sf"/>
</dbReference>
<dbReference type="Gene3D" id="3.40.50.720">
    <property type="entry name" value="NAD(P)-binding Rossmann-like Domain"/>
    <property type="match status" value="1"/>
</dbReference>
<dbReference type="GO" id="GO:0000287">
    <property type="term" value="F:magnesium ion binding"/>
    <property type="evidence" value="ECO:0007669"/>
    <property type="project" value="InterPro"/>
</dbReference>
<dbReference type="Pfam" id="PF00668">
    <property type="entry name" value="Condensation"/>
    <property type="match status" value="1"/>
</dbReference>
<dbReference type="Pfam" id="PF01648">
    <property type="entry name" value="ACPS"/>
    <property type="match status" value="1"/>
</dbReference>
<dbReference type="InterPro" id="IPR020841">
    <property type="entry name" value="PKS_Beta-ketoAc_synthase_dom"/>
</dbReference>
<reference evidence="8 9" key="1">
    <citation type="submission" date="2020-05" db="EMBL/GenBank/DDBJ databases">
        <title>Horizontal transmission and recombination maintain forever young bacterial symbiont genomes.</title>
        <authorList>
            <person name="Russell S.L."/>
            <person name="Pepper-Tunick E."/>
            <person name="Svedberg J."/>
            <person name="Byrne A."/>
            <person name="Ruelas Castillo J."/>
            <person name="Vollmers C."/>
            <person name="Beinart R.A."/>
            <person name="Corbett-Detig R."/>
        </authorList>
    </citation>
    <scope>NUCLEOTIDE SEQUENCE [LARGE SCALE GENOMIC DNA]</scope>
    <source>
        <strain evidence="8">Santa_Monica_outfall</strain>
    </source>
</reference>
<dbReference type="Pfam" id="PF02801">
    <property type="entry name" value="Ketoacyl-synt_C"/>
    <property type="match status" value="1"/>
</dbReference>
<dbReference type="InterPro" id="IPR023213">
    <property type="entry name" value="CAT-like_dom_sf"/>
</dbReference>
<evidence type="ECO:0000256" key="3">
    <source>
        <dbReference type="ARBA" id="ARBA00022450"/>
    </source>
</evidence>
<dbReference type="InterPro" id="IPR014031">
    <property type="entry name" value="Ketoacyl_synth_C"/>
</dbReference>
<name>A0A6N0HYT5_9GAMM</name>
<dbReference type="SUPFAM" id="SSF47336">
    <property type="entry name" value="ACP-like"/>
    <property type="match status" value="1"/>
</dbReference>
<dbReference type="Gene3D" id="3.30.559.10">
    <property type="entry name" value="Chloramphenicol acetyltransferase-like domain"/>
    <property type="match status" value="1"/>
</dbReference>
<dbReference type="GO" id="GO:0008897">
    <property type="term" value="F:holo-[acyl-carrier-protein] synthase activity"/>
    <property type="evidence" value="ECO:0007669"/>
    <property type="project" value="InterPro"/>
</dbReference>
<feature type="compositionally biased region" description="Basic and acidic residues" evidence="6">
    <location>
        <begin position="498"/>
        <end position="514"/>
    </location>
</feature>
<proteinExistence type="inferred from homology"/>
<dbReference type="Pfam" id="PF00109">
    <property type="entry name" value="ketoacyl-synt"/>
    <property type="match status" value="1"/>
</dbReference>
<evidence type="ECO:0000256" key="6">
    <source>
        <dbReference type="SAM" id="MobiDB-lite"/>
    </source>
</evidence>